<comment type="similarity">
    <text evidence="1">Belongs to the outer membrane factor (OMF) (TC 1.B.17) family.</text>
</comment>
<proteinExistence type="inferred from homology"/>
<evidence type="ECO:0000313" key="5">
    <source>
        <dbReference type="Proteomes" id="UP000334923"/>
    </source>
</evidence>
<dbReference type="SUPFAM" id="SSF56954">
    <property type="entry name" value="Outer membrane efflux proteins (OEP)"/>
    <property type="match status" value="1"/>
</dbReference>
<feature type="signal peptide" evidence="3">
    <location>
        <begin position="1"/>
        <end position="22"/>
    </location>
</feature>
<dbReference type="InterPro" id="IPR010131">
    <property type="entry name" value="MdtP/NodT-like"/>
</dbReference>
<dbReference type="GO" id="GO:0015562">
    <property type="term" value="F:efflux transmembrane transporter activity"/>
    <property type="evidence" value="ECO:0007669"/>
    <property type="project" value="InterPro"/>
</dbReference>
<organism evidence="4 5">
    <name type="scientific">Methylacidimicrobium tartarophylax</name>
    <dbReference type="NCBI Taxonomy" id="1041768"/>
    <lineage>
        <taxon>Bacteria</taxon>
        <taxon>Pseudomonadati</taxon>
        <taxon>Verrucomicrobiota</taxon>
        <taxon>Methylacidimicrobium</taxon>
    </lineage>
</organism>
<dbReference type="AlphaFoldDB" id="A0A5E6M4Q5"/>
<dbReference type="Pfam" id="PF02321">
    <property type="entry name" value="OEP"/>
    <property type="match status" value="2"/>
</dbReference>
<evidence type="ECO:0000313" key="4">
    <source>
        <dbReference type="EMBL" id="VVM04313.1"/>
    </source>
</evidence>
<dbReference type="RefSeq" id="WP_142658897.1">
    <property type="nucleotide sequence ID" value="NZ_CABFVA020000001.1"/>
</dbReference>
<protein>
    <recommendedName>
        <fullName evidence="6">Cobalt-zinc-cadmium resistance protein CzcC</fullName>
    </recommendedName>
</protein>
<gene>
    <name evidence="4" type="ORF">MAMT_00008</name>
</gene>
<keyword evidence="5" id="KW-1185">Reference proteome</keyword>
<dbReference type="Proteomes" id="UP000334923">
    <property type="component" value="Unassembled WGS sequence"/>
</dbReference>
<dbReference type="EMBL" id="CABFVA020000001">
    <property type="protein sequence ID" value="VVM04313.1"/>
    <property type="molecule type" value="Genomic_DNA"/>
</dbReference>
<evidence type="ECO:0000256" key="2">
    <source>
        <dbReference type="SAM" id="Coils"/>
    </source>
</evidence>
<feature type="chain" id="PRO_5023031902" description="Cobalt-zinc-cadmium resistance protein CzcC" evidence="3">
    <location>
        <begin position="23"/>
        <end position="419"/>
    </location>
</feature>
<keyword evidence="3" id="KW-0732">Signal</keyword>
<name>A0A5E6M4Q5_9BACT</name>
<sequence length="419" mass="45578">MKGVRFVLSFLLVAAAGGSALAADPQSALDALVAEALARNPEIAYYEGAIGAAKGQVVQARILPYPQIEGFAGPWYSTPTRGGTAHGWMQEYAIYQPVFFPGKMSLAKAIAEKDVRVAELGLQQFRLSLAMQVRTLAYRLGVATANARIAHEISERANGLVDLLRRRPTAGVQGYLDLRILEGSLVDLQRLARELEQNRTAIQSQINALRSRPSATPVPDTIFPPAEAPSLALPVLQEQARSRNYALLMRETEIDRAAKSLDAAKLAALPDFSVGPFWIGERGTNFDQGPGIVFTSGLPFWNDNRGNILTAAAQRRQAEALHGSALWSVQSAVAASFATYQTTRKQLAEQSHDVIARLRRAAELADRQYRLGAIPVQTFLEMQRQYLSSAQALYTAALDLQTALLNLENLTAGTTLAPR</sequence>
<accession>A0A5E6M4Q5</accession>
<evidence type="ECO:0000256" key="3">
    <source>
        <dbReference type="SAM" id="SignalP"/>
    </source>
</evidence>
<evidence type="ECO:0000256" key="1">
    <source>
        <dbReference type="ARBA" id="ARBA00007613"/>
    </source>
</evidence>
<dbReference type="Gene3D" id="1.20.1600.10">
    <property type="entry name" value="Outer membrane efflux proteins (OEP)"/>
    <property type="match status" value="1"/>
</dbReference>
<dbReference type="InterPro" id="IPR003423">
    <property type="entry name" value="OMP_efflux"/>
</dbReference>
<dbReference type="PANTHER" id="PTHR30203:SF24">
    <property type="entry name" value="BLR4935 PROTEIN"/>
    <property type="match status" value="1"/>
</dbReference>
<dbReference type="OrthoDB" id="180990at2"/>
<evidence type="ECO:0008006" key="6">
    <source>
        <dbReference type="Google" id="ProtNLM"/>
    </source>
</evidence>
<dbReference type="PANTHER" id="PTHR30203">
    <property type="entry name" value="OUTER MEMBRANE CATION EFFLUX PROTEIN"/>
    <property type="match status" value="1"/>
</dbReference>
<feature type="coiled-coil region" evidence="2">
    <location>
        <begin position="178"/>
        <end position="212"/>
    </location>
</feature>
<reference evidence="4 5" key="1">
    <citation type="submission" date="2019-09" db="EMBL/GenBank/DDBJ databases">
        <authorList>
            <person name="Cremers G."/>
        </authorList>
    </citation>
    <scope>NUCLEOTIDE SEQUENCE [LARGE SCALE GENOMIC DNA]</scope>
    <source>
        <strain evidence="4">4A</strain>
    </source>
</reference>
<keyword evidence="2" id="KW-0175">Coiled coil</keyword>